<evidence type="ECO:0000313" key="3">
    <source>
        <dbReference type="Proteomes" id="UP001215280"/>
    </source>
</evidence>
<dbReference type="EMBL" id="JARJLG010000146">
    <property type="protein sequence ID" value="KAJ7736962.1"/>
    <property type="molecule type" value="Genomic_DNA"/>
</dbReference>
<dbReference type="Proteomes" id="UP001215280">
    <property type="component" value="Unassembled WGS sequence"/>
</dbReference>
<keyword evidence="3" id="KW-1185">Reference proteome</keyword>
<reference evidence="2" key="1">
    <citation type="submission" date="2023-03" db="EMBL/GenBank/DDBJ databases">
        <title>Massive genome expansion in bonnet fungi (Mycena s.s.) driven by repeated elements and novel gene families across ecological guilds.</title>
        <authorList>
            <consortium name="Lawrence Berkeley National Laboratory"/>
            <person name="Harder C.B."/>
            <person name="Miyauchi S."/>
            <person name="Viragh M."/>
            <person name="Kuo A."/>
            <person name="Thoen E."/>
            <person name="Andreopoulos B."/>
            <person name="Lu D."/>
            <person name="Skrede I."/>
            <person name="Drula E."/>
            <person name="Henrissat B."/>
            <person name="Morin E."/>
            <person name="Kohler A."/>
            <person name="Barry K."/>
            <person name="LaButti K."/>
            <person name="Morin E."/>
            <person name="Salamov A."/>
            <person name="Lipzen A."/>
            <person name="Mereny Z."/>
            <person name="Hegedus B."/>
            <person name="Baldrian P."/>
            <person name="Stursova M."/>
            <person name="Weitz H."/>
            <person name="Taylor A."/>
            <person name="Grigoriev I.V."/>
            <person name="Nagy L.G."/>
            <person name="Martin F."/>
            <person name="Kauserud H."/>
        </authorList>
    </citation>
    <scope>NUCLEOTIDE SEQUENCE</scope>
    <source>
        <strain evidence="2">CBHHK188m</strain>
    </source>
</reference>
<evidence type="ECO:0000256" key="1">
    <source>
        <dbReference type="SAM" id="MobiDB-lite"/>
    </source>
</evidence>
<proteinExistence type="predicted"/>
<name>A0AAD7MXZ9_9AGAR</name>
<feature type="compositionally biased region" description="Polar residues" evidence="1">
    <location>
        <begin position="8"/>
        <end position="19"/>
    </location>
</feature>
<feature type="region of interest" description="Disordered" evidence="1">
    <location>
        <begin position="1"/>
        <end position="22"/>
    </location>
</feature>
<dbReference type="AlphaFoldDB" id="A0AAD7MXZ9"/>
<sequence>MDTELVNPLNNVPGNTTLPQDKDAPAIASMLTEDMRPHSPLLIDKDGAPVTPLLVDVPGSTSPPEEQDAPVLTATLTDDMRGNDPLLIDEHGVPMNSDNVPGNPALGVPGNGAVPTEDARGIIPLLIDEHGMPVNANNDPGNSAVGAPRNGAVPAKDAPIRALGTSGNGGMLSDEAPGFPTLLSDGTPESIAPQNSSTSKRPATLEFDGLLNMDAAWTLPPHPRIVKRPKEKSVRHKKGEAKRAPGKLSWVWGTKKVFFEKRKDAWLCHAEKKDSGVFYTKIAKLFVLKYGYDLGDDKDFEVDVEDPPDEAAEMVMHEILPEGEGERRSAYKKNLRTRMGQWYRAKYGSLLKSEKTAFADLFTGALDGAPPKPQKPKMIHYFSQKFYVSLVKEEFERRREALHRRAVYTDIVELSQTAAFKEDLKLQRDKECTAAVKGWEASLADSPTRTAEEIARNLENAAFYLQPFVDAIMERFGMVAAVLLAGPIGKRGGTIGMQR</sequence>
<comment type="caution">
    <text evidence="2">The sequence shown here is derived from an EMBL/GenBank/DDBJ whole genome shotgun (WGS) entry which is preliminary data.</text>
</comment>
<gene>
    <name evidence="2" type="ORF">DFH07DRAFT_966643</name>
</gene>
<accession>A0AAD7MXZ9</accession>
<evidence type="ECO:0000313" key="2">
    <source>
        <dbReference type="EMBL" id="KAJ7736962.1"/>
    </source>
</evidence>
<protein>
    <submittedName>
        <fullName evidence="2">Uncharacterized protein</fullName>
    </submittedName>
</protein>
<organism evidence="2 3">
    <name type="scientific">Mycena maculata</name>
    <dbReference type="NCBI Taxonomy" id="230809"/>
    <lineage>
        <taxon>Eukaryota</taxon>
        <taxon>Fungi</taxon>
        <taxon>Dikarya</taxon>
        <taxon>Basidiomycota</taxon>
        <taxon>Agaricomycotina</taxon>
        <taxon>Agaricomycetes</taxon>
        <taxon>Agaricomycetidae</taxon>
        <taxon>Agaricales</taxon>
        <taxon>Marasmiineae</taxon>
        <taxon>Mycenaceae</taxon>
        <taxon>Mycena</taxon>
    </lineage>
</organism>